<evidence type="ECO:0000313" key="3">
    <source>
        <dbReference type="EMBL" id="GAA0862495.1"/>
    </source>
</evidence>
<reference evidence="4" key="1">
    <citation type="journal article" date="2019" name="Int. J. Syst. Evol. Microbiol.">
        <title>The Global Catalogue of Microorganisms (GCM) 10K type strain sequencing project: providing services to taxonomists for standard genome sequencing and annotation.</title>
        <authorList>
            <consortium name="The Broad Institute Genomics Platform"/>
            <consortium name="The Broad Institute Genome Sequencing Center for Infectious Disease"/>
            <person name="Wu L."/>
            <person name="Ma J."/>
        </authorList>
    </citation>
    <scope>NUCLEOTIDE SEQUENCE [LARGE SCALE GENOMIC DNA]</scope>
    <source>
        <strain evidence="4">JCM 15910</strain>
    </source>
</reference>
<feature type="domain" description="Fe2OG dioxygenase" evidence="2">
    <location>
        <begin position="124"/>
        <end position="237"/>
    </location>
</feature>
<dbReference type="InterPro" id="IPR005123">
    <property type="entry name" value="Oxoglu/Fe-dep_dioxygenase_dom"/>
</dbReference>
<proteinExistence type="inferred from homology"/>
<comment type="caution">
    <text evidence="3">The sequence shown here is derived from an EMBL/GenBank/DDBJ whole genome shotgun (WGS) entry which is preliminary data.</text>
</comment>
<accession>A0ABP3XFX4</accession>
<keyword evidence="4" id="KW-1185">Reference proteome</keyword>
<dbReference type="InterPro" id="IPR018655">
    <property type="entry name" value="DUF2086"/>
</dbReference>
<gene>
    <name evidence="3" type="ORF">GCM10009115_09400</name>
</gene>
<organism evidence="3 4">
    <name type="scientific">Sphingopyxis soli</name>
    <dbReference type="NCBI Taxonomy" id="592051"/>
    <lineage>
        <taxon>Bacteria</taxon>
        <taxon>Pseudomonadati</taxon>
        <taxon>Pseudomonadota</taxon>
        <taxon>Alphaproteobacteria</taxon>
        <taxon>Sphingomonadales</taxon>
        <taxon>Sphingomonadaceae</taxon>
        <taxon>Sphingopyxis</taxon>
    </lineage>
</organism>
<evidence type="ECO:0000313" key="4">
    <source>
        <dbReference type="Proteomes" id="UP001500738"/>
    </source>
</evidence>
<dbReference type="PROSITE" id="PS51471">
    <property type="entry name" value="FE2OG_OXY"/>
    <property type="match status" value="1"/>
</dbReference>
<dbReference type="Gene3D" id="2.60.120.620">
    <property type="entry name" value="q2cbj1_9rhob like domain"/>
    <property type="match status" value="1"/>
</dbReference>
<keyword evidence="1" id="KW-0560">Oxidoreductase</keyword>
<evidence type="ECO:0000259" key="2">
    <source>
        <dbReference type="PROSITE" id="PS51471"/>
    </source>
</evidence>
<dbReference type="Proteomes" id="UP001500738">
    <property type="component" value="Unassembled WGS sequence"/>
</dbReference>
<evidence type="ECO:0000256" key="1">
    <source>
        <dbReference type="RuleBase" id="RU003682"/>
    </source>
</evidence>
<comment type="similarity">
    <text evidence="1">Belongs to the iron/ascorbate-dependent oxidoreductase family.</text>
</comment>
<keyword evidence="1" id="KW-0479">Metal-binding</keyword>
<dbReference type="EMBL" id="BAAAFE010000003">
    <property type="protein sequence ID" value="GAA0862495.1"/>
    <property type="molecule type" value="Genomic_DNA"/>
</dbReference>
<name>A0ABP3XFX4_9SPHN</name>
<dbReference type="Pfam" id="PF09859">
    <property type="entry name" value="Oxygenase-NA"/>
    <property type="match status" value="1"/>
</dbReference>
<sequence>MILPDLKTRIADLDTADIARHLDDKGWAVVPRLLDDAQCQALKADYGSDGLYRSTVHMQRHGFGRGEYRYFRYPLPDPVATLRGAFYPLLAGIANDWWAAMGRTTLFPADHDSFLAQCALGGQSRPTPLILRYGAGDYNCLHQDLYGALHFPFQVAILLSRPDEDFSGGEFVMTEQRPRMQSRPHVVPLGQGDAVIFAVDEAPRQGTRGTYRVKLRHGVSEIRHGERFTLGVIFHDAMWDMADRVGFEPTVSLHPRRFSRPLP</sequence>
<keyword evidence="1" id="KW-0408">Iron</keyword>
<protein>
    <submittedName>
        <fullName evidence="3">2OG-Fe(II) oxygenase</fullName>
    </submittedName>
</protein>